<protein>
    <submittedName>
        <fullName evidence="1">Uncharacterized protein</fullName>
    </submittedName>
</protein>
<dbReference type="AlphaFoldDB" id="A0A7J0BHI6"/>
<comment type="caution">
    <text evidence="1">The sequence shown here is derived from an EMBL/GenBank/DDBJ whole genome shotgun (WGS) entry which is preliminary data.</text>
</comment>
<dbReference type="EMBL" id="BLVO01000013">
    <property type="protein sequence ID" value="GFM33180.1"/>
    <property type="molecule type" value="Genomic_DNA"/>
</dbReference>
<gene>
    <name evidence="1" type="ORF">DSM101010T_15450</name>
</gene>
<sequence length="59" mass="6285">MVDAYGVCIQCGGVIILAIKADYGCACAASRVFNREVMDKFFCTAKPHGKNGVRNVESG</sequence>
<reference evidence="1 2" key="1">
    <citation type="submission" date="2020-05" db="EMBL/GenBank/DDBJ databases">
        <title>Draft genome sequence of Desulfovibrio sp. strain HN2T.</title>
        <authorList>
            <person name="Ueno A."/>
            <person name="Tamazawa S."/>
            <person name="Tamamura S."/>
            <person name="Murakami T."/>
            <person name="Kiyama T."/>
            <person name="Inomata H."/>
            <person name="Amano Y."/>
            <person name="Miyakawa K."/>
            <person name="Tamaki H."/>
            <person name="Naganuma T."/>
            <person name="Kaneko K."/>
        </authorList>
    </citation>
    <scope>NUCLEOTIDE SEQUENCE [LARGE SCALE GENOMIC DNA]</scope>
    <source>
        <strain evidence="1 2">HN2</strain>
    </source>
</reference>
<accession>A0A7J0BHI6</accession>
<evidence type="ECO:0000313" key="2">
    <source>
        <dbReference type="Proteomes" id="UP000503840"/>
    </source>
</evidence>
<keyword evidence="2" id="KW-1185">Reference proteome</keyword>
<organism evidence="1 2">
    <name type="scientific">Desulfovibrio subterraneus</name>
    <dbReference type="NCBI Taxonomy" id="2718620"/>
    <lineage>
        <taxon>Bacteria</taxon>
        <taxon>Pseudomonadati</taxon>
        <taxon>Thermodesulfobacteriota</taxon>
        <taxon>Desulfovibrionia</taxon>
        <taxon>Desulfovibrionales</taxon>
        <taxon>Desulfovibrionaceae</taxon>
        <taxon>Desulfovibrio</taxon>
    </lineage>
</organism>
<evidence type="ECO:0000313" key="1">
    <source>
        <dbReference type="EMBL" id="GFM33180.1"/>
    </source>
</evidence>
<dbReference type="Proteomes" id="UP000503840">
    <property type="component" value="Unassembled WGS sequence"/>
</dbReference>
<proteinExistence type="predicted"/>
<name>A0A7J0BHI6_9BACT</name>